<comment type="similarity">
    <text evidence="2">Belongs to the CND3 (condensin subunit 3) family.</text>
</comment>
<dbReference type="AlphaFoldDB" id="G0TSY0"/>
<feature type="domain" description="Nuclear condensin complex subunit 3 C-terminal" evidence="9">
    <location>
        <begin position="546"/>
        <end position="647"/>
    </location>
</feature>
<dbReference type="EMBL" id="HE573019">
    <property type="protein sequence ID" value="CCC47060.1"/>
    <property type="molecule type" value="Genomic_DNA"/>
</dbReference>
<reference evidence="10" key="1">
    <citation type="journal article" date="2012" name="Proc. Natl. Acad. Sci. U.S.A.">
        <title>Antigenic diversity is generated by distinct evolutionary mechanisms in African trypanosome species.</title>
        <authorList>
            <person name="Jackson A.P."/>
            <person name="Berry A."/>
            <person name="Aslett M."/>
            <person name="Allison H.C."/>
            <person name="Burton P."/>
            <person name="Vavrova-Anderson J."/>
            <person name="Brown R."/>
            <person name="Browne H."/>
            <person name="Corton N."/>
            <person name="Hauser H."/>
            <person name="Gamble J."/>
            <person name="Gilderthorp R."/>
            <person name="Marcello L."/>
            <person name="McQuillan J."/>
            <person name="Otto T.D."/>
            <person name="Quail M.A."/>
            <person name="Sanders M.J."/>
            <person name="van Tonder A."/>
            <person name="Ginger M.L."/>
            <person name="Field M.C."/>
            <person name="Barry J.D."/>
            <person name="Hertz-Fowler C."/>
            <person name="Berriman M."/>
        </authorList>
    </citation>
    <scope>NUCLEOTIDE SEQUENCE</scope>
    <source>
        <strain evidence="10">Y486</strain>
    </source>
</reference>
<evidence type="ECO:0000256" key="5">
    <source>
        <dbReference type="ARBA" id="ARBA00022776"/>
    </source>
</evidence>
<evidence type="ECO:0000313" key="10">
    <source>
        <dbReference type="EMBL" id="CCC47060.1"/>
    </source>
</evidence>
<evidence type="ECO:0000256" key="8">
    <source>
        <dbReference type="SAM" id="MobiDB-lite"/>
    </source>
</evidence>
<sequence length="1105" mass="123681">MPPKRKSQQTTCSVESVGRIFEQVHKSSAHIHKCKAELLKYAEENQSTVFGAVCRAVLLVLKESPRLAADFLKRHYSFLVELGKGFRERFKSDEITIVILKTLLPYHNANDKSVRLSVVSLYGLLLKTVDKDNVSEERQNLYQEIADMLKFRIHDKHPPVREHAIAAIACFQLGKKSCDVTQQLIALLCTDTSADVRRQILDCISARKEFLEGYFHGMVRCVRDTVARVRAAAWDALSRFPWKYITFYASAKKVNLLKLIKQGLSDTNKSAAIACRAALTNCWLHRDYANDYEAMLEPVLGSSYDGASLEACDLICLELLHYCKRHKSISAYVVNFECVSAASLLMWKANAKLSADAEGDDETPVLLPLPQFSVLLNDTVFAYARPDVEVKSVKFKNVDEADIMLRCLLSVFDIYQENGYLTHADNTTRSSLLRSIGFLLKVVPDEDPALFVDVAVRSLKSLTERIPEEATTAVTSSLSSLFRRLQLPQQFALGYDDIEAFGQKSRERQRLLNRLRMKARAGEVPEEEYNNLKEEMDRDEKFLLRMQYIVSAFLSNSQRGDSIPTFCSHVIQLGRQQDDEAVKMASTTSLGLQCLINPDTVHTFMPLIVNDAKEMAVSTEKCVSVVALGVAFDLVMEYGLRFFDSPARGSGPSDGYERAGGGVMMPVSWNRGAGCVSDCFRTGVDLVMEYGLRFFDSPARGSGPSDGYERAGGDDASKLEQGAGAYPIVSAPVDEGMEARLLHERTLAGEDEHRVGGNNLLNTLRSFLRARCAIKNPMAVVGFCKLLSCNRVPQGQVHEVIAEILLHHAVYRCEEKCGGCSAYMTDYLNKFFQSFASSHPSRQSSFCQGGLIAFAALARQKNSTAPWLIDFVTRLCDAYLLVQIRDIDPETARQATRLTGDSSVGSEDNTLARNTSSRATTTRNSIQSGRLSRELSRFSLHETIASQLLMEIAQTDCAWVREICISTLEKRMYFYAKDLPQWLLFCSSRALDVVKSSEGDSPLAARLQAWKDSAFTRFQAQSSMDGNEEQLAKWNEAIDSRELPISKLLSCPFFDFVSKSYPSHLEEIAPNKETAPVAKAEKREREPESAFDIESIVGRRRRKPK</sequence>
<keyword evidence="3" id="KW-0158">Chromosome</keyword>
<evidence type="ECO:0000256" key="3">
    <source>
        <dbReference type="ARBA" id="ARBA00022454"/>
    </source>
</evidence>
<dbReference type="GO" id="GO:0007076">
    <property type="term" value="P:mitotic chromosome condensation"/>
    <property type="evidence" value="ECO:0007669"/>
    <property type="project" value="InterPro"/>
</dbReference>
<evidence type="ECO:0000256" key="2">
    <source>
        <dbReference type="ARBA" id="ARBA00006533"/>
    </source>
</evidence>
<dbReference type="SUPFAM" id="SSF48371">
    <property type="entry name" value="ARM repeat"/>
    <property type="match status" value="1"/>
</dbReference>
<dbReference type="Gene3D" id="1.25.10.10">
    <property type="entry name" value="Leucine-rich Repeat Variant"/>
    <property type="match status" value="1"/>
</dbReference>
<dbReference type="InterPro" id="IPR027165">
    <property type="entry name" value="CND3"/>
</dbReference>
<accession>G0TSY0</accession>
<dbReference type="GO" id="GO:0000793">
    <property type="term" value="C:condensed chromosome"/>
    <property type="evidence" value="ECO:0007669"/>
    <property type="project" value="TreeGrafter"/>
</dbReference>
<keyword evidence="7" id="KW-0131">Cell cycle</keyword>
<evidence type="ECO:0000256" key="1">
    <source>
        <dbReference type="ARBA" id="ARBA00004286"/>
    </source>
</evidence>
<evidence type="ECO:0000256" key="6">
    <source>
        <dbReference type="ARBA" id="ARBA00023067"/>
    </source>
</evidence>
<evidence type="ECO:0000259" key="9">
    <source>
        <dbReference type="Pfam" id="PF12719"/>
    </source>
</evidence>
<dbReference type="InterPro" id="IPR025977">
    <property type="entry name" value="Cnd3_C"/>
</dbReference>
<feature type="domain" description="Nuclear condensin complex subunit 3 C-terminal" evidence="9">
    <location>
        <begin position="684"/>
        <end position="969"/>
    </location>
</feature>
<dbReference type="PANTHER" id="PTHR14418:SF5">
    <property type="entry name" value="CONDENSIN COMPLEX SUBUNIT 3"/>
    <property type="match status" value="1"/>
</dbReference>
<protein>
    <recommendedName>
        <fullName evidence="9">Nuclear condensin complex subunit 3 C-terminal domain-containing protein</fullName>
    </recommendedName>
</protein>
<name>G0TSY0_TRYVY</name>
<dbReference type="InterPro" id="IPR016024">
    <property type="entry name" value="ARM-type_fold"/>
</dbReference>
<gene>
    <name evidence="10" type="ORF">TVY486_0302470</name>
</gene>
<dbReference type="GO" id="GO:0000796">
    <property type="term" value="C:condensin complex"/>
    <property type="evidence" value="ECO:0007669"/>
    <property type="project" value="InterPro"/>
</dbReference>
<feature type="compositionally biased region" description="Basic and acidic residues" evidence="8">
    <location>
        <begin position="1079"/>
        <end position="1088"/>
    </location>
</feature>
<organism evidence="10">
    <name type="scientific">Trypanosoma vivax (strain Y486)</name>
    <dbReference type="NCBI Taxonomy" id="1055687"/>
    <lineage>
        <taxon>Eukaryota</taxon>
        <taxon>Discoba</taxon>
        <taxon>Euglenozoa</taxon>
        <taxon>Kinetoplastea</taxon>
        <taxon>Metakinetoplastina</taxon>
        <taxon>Trypanosomatida</taxon>
        <taxon>Trypanosomatidae</taxon>
        <taxon>Trypanosoma</taxon>
        <taxon>Duttonella</taxon>
    </lineage>
</organism>
<feature type="compositionally biased region" description="Polar residues" evidence="8">
    <location>
        <begin position="895"/>
        <end position="911"/>
    </location>
</feature>
<proteinExistence type="inferred from homology"/>
<evidence type="ECO:0000256" key="4">
    <source>
        <dbReference type="ARBA" id="ARBA00022618"/>
    </source>
</evidence>
<dbReference type="Pfam" id="PF12719">
    <property type="entry name" value="Cnd3"/>
    <property type="match status" value="2"/>
</dbReference>
<feature type="compositionally biased region" description="Low complexity" evidence="8">
    <location>
        <begin position="912"/>
        <end position="925"/>
    </location>
</feature>
<feature type="region of interest" description="Disordered" evidence="8">
    <location>
        <begin position="1068"/>
        <end position="1105"/>
    </location>
</feature>
<comment type="subcellular location">
    <subcellularLocation>
        <location evidence="1">Chromosome</location>
    </subcellularLocation>
</comment>
<feature type="region of interest" description="Disordered" evidence="8">
    <location>
        <begin position="895"/>
        <end position="928"/>
    </location>
</feature>
<keyword evidence="4" id="KW-0132">Cell division</keyword>
<evidence type="ECO:0000256" key="7">
    <source>
        <dbReference type="ARBA" id="ARBA00023306"/>
    </source>
</evidence>
<dbReference type="PANTHER" id="PTHR14418">
    <property type="entry name" value="CONDENSIN COMPLEX SUBUNIT 3-RELATED"/>
    <property type="match status" value="1"/>
</dbReference>
<keyword evidence="5" id="KW-0498">Mitosis</keyword>
<dbReference type="InterPro" id="IPR011989">
    <property type="entry name" value="ARM-like"/>
</dbReference>
<dbReference type="GO" id="GO:0051301">
    <property type="term" value="P:cell division"/>
    <property type="evidence" value="ECO:0007669"/>
    <property type="project" value="UniProtKB-KW"/>
</dbReference>
<keyword evidence="6" id="KW-0226">DNA condensation</keyword>